<feature type="non-terminal residue" evidence="4">
    <location>
        <position position="1485"/>
    </location>
</feature>
<feature type="compositionally biased region" description="Low complexity" evidence="2">
    <location>
        <begin position="641"/>
        <end position="657"/>
    </location>
</feature>
<dbReference type="InterPro" id="IPR032675">
    <property type="entry name" value="LRR_dom_sf"/>
</dbReference>
<feature type="region of interest" description="Disordered" evidence="2">
    <location>
        <begin position="855"/>
        <end position="953"/>
    </location>
</feature>
<feature type="compositionally biased region" description="Polar residues" evidence="2">
    <location>
        <begin position="788"/>
        <end position="813"/>
    </location>
</feature>
<dbReference type="EMBL" id="JAOTPV010000003">
    <property type="protein sequence ID" value="KAJ4486365.1"/>
    <property type="molecule type" value="Genomic_DNA"/>
</dbReference>
<dbReference type="GO" id="GO:0005737">
    <property type="term" value="C:cytoplasm"/>
    <property type="evidence" value="ECO:0007669"/>
    <property type="project" value="TreeGrafter"/>
</dbReference>
<dbReference type="InterPro" id="IPR000219">
    <property type="entry name" value="DH_dom"/>
</dbReference>
<feature type="compositionally biased region" description="Basic and acidic residues" evidence="2">
    <location>
        <begin position="205"/>
        <end position="218"/>
    </location>
</feature>
<dbReference type="PANTHER" id="PTHR12673:SF270">
    <property type="entry name" value="FYVE-TYPE DOMAIN-CONTAINING PROTEIN"/>
    <property type="match status" value="1"/>
</dbReference>
<accession>A0A9W9AMF1</accession>
<name>A0A9W9AMF1_9AGAR</name>
<dbReference type="SUPFAM" id="SSF50729">
    <property type="entry name" value="PH domain-like"/>
    <property type="match status" value="1"/>
</dbReference>
<feature type="compositionally biased region" description="Polar residues" evidence="2">
    <location>
        <begin position="711"/>
        <end position="731"/>
    </location>
</feature>
<feature type="compositionally biased region" description="Low complexity" evidence="2">
    <location>
        <begin position="878"/>
        <end position="896"/>
    </location>
</feature>
<evidence type="ECO:0000256" key="2">
    <source>
        <dbReference type="SAM" id="MobiDB-lite"/>
    </source>
</evidence>
<dbReference type="InterPro" id="IPR011993">
    <property type="entry name" value="PH-like_dom_sf"/>
</dbReference>
<dbReference type="GO" id="GO:0005085">
    <property type="term" value="F:guanyl-nucleotide exchange factor activity"/>
    <property type="evidence" value="ECO:0007669"/>
    <property type="project" value="InterPro"/>
</dbReference>
<feature type="compositionally biased region" description="Basic and acidic residues" evidence="2">
    <location>
        <begin position="590"/>
        <end position="616"/>
    </location>
</feature>
<feature type="region of interest" description="Disordered" evidence="2">
    <location>
        <begin position="539"/>
        <end position="667"/>
    </location>
</feature>
<dbReference type="InterPro" id="IPR035899">
    <property type="entry name" value="DBL_dom_sf"/>
</dbReference>
<proteinExistence type="predicted"/>
<protein>
    <recommendedName>
        <fullName evidence="3">DH domain-containing protein</fullName>
    </recommendedName>
</protein>
<feature type="compositionally biased region" description="Basic and acidic residues" evidence="2">
    <location>
        <begin position="485"/>
        <end position="498"/>
    </location>
</feature>
<feature type="coiled-coil region" evidence="1">
    <location>
        <begin position="1301"/>
        <end position="1328"/>
    </location>
</feature>
<gene>
    <name evidence="4" type="ORF">J3R30DRAFT_3446208</name>
</gene>
<dbReference type="PROSITE" id="PS50010">
    <property type="entry name" value="DH_2"/>
    <property type="match status" value="1"/>
</dbReference>
<evidence type="ECO:0000259" key="3">
    <source>
        <dbReference type="PROSITE" id="PS50010"/>
    </source>
</evidence>
<feature type="compositionally biased region" description="Basic and acidic residues" evidence="2">
    <location>
        <begin position="757"/>
        <end position="766"/>
    </location>
</feature>
<feature type="compositionally biased region" description="Polar residues" evidence="2">
    <location>
        <begin position="680"/>
        <end position="702"/>
    </location>
</feature>
<feature type="region of interest" description="Disordered" evidence="2">
    <location>
        <begin position="77"/>
        <end position="110"/>
    </location>
</feature>
<feature type="domain" description="DH" evidence="3">
    <location>
        <begin position="1064"/>
        <end position="1325"/>
    </location>
</feature>
<feature type="region of interest" description="Disordered" evidence="2">
    <location>
        <begin position="197"/>
        <end position="258"/>
    </location>
</feature>
<feature type="region of interest" description="Disordered" evidence="2">
    <location>
        <begin position="453"/>
        <end position="503"/>
    </location>
</feature>
<sequence length="1485" mass="161610">MRLDINGNKVPNSLVNKIRDNYFLSLTITFPSMESSWMISDEESEEELRGGRSRVPVPPEPPSRNLLLRSASAGGPLFRSDSLRSHSFSRPTKSMHAQLPDPSTYPDPYPSHISPYAVSSAESSTASTRSSAYTSFGSAINDLAHVHVPESDDLVGLGITSDSVVQLLGGDTGPSQSRVPIDQARWSELYSSGARSRSSSVASNHHVEHVPPKLREQSSYDMSWSTVDERDEVGISEDETDDDHLLTEDDLDEELGEEERTSAVIVAEEGRGLIVQANNMSVPQLQVQSGTTHLLIGSSTTPNAMPSFLTSIIPQISVSLLALDISANFLGALPPVLALCHSLEELNIASNPLRVLPVFLADLTNLRVLIADATGIATLPDPLADLDKLHTISVRRNKMHALPSWLCLLPALQALYVDGNPFQGPWNALVEPLLARIPMTPVYPLSTPSFPLPSSSAQSSSFDTSETDPEELSDPPTSAQIDNRFASREDDLEDHTITPDRAPLLARRLPSEAESVNSQSPSTGAVLSQLPHLPSRLLQNQSQQLSPRPLTRTRTTPSKSHYHSKSPTFPNQIPSNPNSLVPSPLPSTIDSHHSEDSGYFGDHELRKMRSAGDLRRGKAPAAGLEHSLPERPTLSHYATTSHSSSNLLNLGSPGRSLTETDRPGMPKRFASLGAATALGTDSVQRSTKSSRPALTDSIWDNISETDDSVGGSPSSNRGSQSTLPARSEISNTRTSPPSKSSGTGTQGLIDIKTTNRSRKDGKEKGSRWGFFKKMSMGKMRPDPLPSRPGTSNGPLSPGSGINTTTRPQLRNGNGSLGSPERSNKFPQIDMRISTTGALDVMANHLSTVVAPDIERVAEDEEEPPASFSKNSSMEKLVPPSTSGSSSSLHPPSTTPRSAKRRSFLPIDTNSPGSLNIPIPDNSRFVPGLIASNGEGPDNYDNVSEDHREPTPSQHMYTIDHDAYLRKEEERARESYTRALRSVMAYLKDMNDLGLSQNGGATAPEGTRSRRPTMAIDIPGSRENSMTLSATAAISSTDALRTLSVATTDSTGSHEERRIKDDKGKRAMVAKEILITERTYVKGLQELMDIYIKPACANVTVLSGVGSSKETVIPAPERKIVFGAVDALISFHKDSFLPSLEKAVAPLMKPSSDKEDVDGQLSLAVATSVGDMFWKYAAFMRMYSTYINNFDSAVQRVKHWSASPSPSNTTLSPSSSTSQLATMGLAMSAMSNPNAVADGAVNGVPNLSSGQRKRIRQYLKRCRLNPQHSQLNLEGYMLLPIQRIPRYRLLLEELRRSTPLPYDYMEDQLDRALNEISSLANNMNEGKREAEARRKLVTWQTRIRGKFPSPLVQPHRRLIMDGPLMLTRVVRKAIVTFEAINAQGDAATVDVDCLAPELTPRPLLGILCNDLLVLCRDPSEGRDPNSPVDLWAVLRMQTLPQPASIVHGNALRLVDNKAILYFDAPSASDALNWYRAINLHIPASKT</sequence>
<dbReference type="PANTHER" id="PTHR12673">
    <property type="entry name" value="FACIOGENITAL DYSPLASIA PROTEIN"/>
    <property type="match status" value="1"/>
</dbReference>
<dbReference type="SMART" id="SM00325">
    <property type="entry name" value="RhoGEF"/>
    <property type="match status" value="1"/>
</dbReference>
<evidence type="ECO:0000313" key="5">
    <source>
        <dbReference type="Proteomes" id="UP001150266"/>
    </source>
</evidence>
<dbReference type="OrthoDB" id="660555at2759"/>
<dbReference type="Gene3D" id="2.30.29.30">
    <property type="entry name" value="Pleckstrin-homology domain (PH domain)/Phosphotyrosine-binding domain (PTB)"/>
    <property type="match status" value="1"/>
</dbReference>
<comment type="caution">
    <text evidence="4">The sequence shown here is derived from an EMBL/GenBank/DDBJ whole genome shotgun (WGS) entry which is preliminary data.</text>
</comment>
<dbReference type="Gene3D" id="1.20.900.10">
    <property type="entry name" value="Dbl homology (DH) domain"/>
    <property type="match status" value="1"/>
</dbReference>
<feature type="compositionally biased region" description="Acidic residues" evidence="2">
    <location>
        <begin position="229"/>
        <end position="257"/>
    </location>
</feature>
<reference evidence="4" key="1">
    <citation type="submission" date="2022-08" db="EMBL/GenBank/DDBJ databases">
        <title>A Global Phylogenomic Analysis of the Shiitake Genus Lentinula.</title>
        <authorList>
            <consortium name="DOE Joint Genome Institute"/>
            <person name="Sierra-Patev S."/>
            <person name="Min B."/>
            <person name="Naranjo-Ortiz M."/>
            <person name="Looney B."/>
            <person name="Konkel Z."/>
            <person name="Slot J.C."/>
            <person name="Sakamoto Y."/>
            <person name="Steenwyk J.L."/>
            <person name="Rokas A."/>
            <person name="Carro J."/>
            <person name="Camarero S."/>
            <person name="Ferreira P."/>
            <person name="Molpeceres G."/>
            <person name="Ruiz-Duenas F.J."/>
            <person name="Serrano A."/>
            <person name="Henrissat B."/>
            <person name="Drula E."/>
            <person name="Hughes K.W."/>
            <person name="Mata J.L."/>
            <person name="Ishikawa N.K."/>
            <person name="Vargas-Isla R."/>
            <person name="Ushijima S."/>
            <person name="Smith C.A."/>
            <person name="Ahrendt S."/>
            <person name="Andreopoulos W."/>
            <person name="He G."/>
            <person name="Labutti K."/>
            <person name="Lipzen A."/>
            <person name="Ng V."/>
            <person name="Riley R."/>
            <person name="Sandor L."/>
            <person name="Barry K."/>
            <person name="Martinez A.T."/>
            <person name="Xiao Y."/>
            <person name="Gibbons J.G."/>
            <person name="Terashima K."/>
            <person name="Grigoriev I.V."/>
            <person name="Hibbett D.S."/>
        </authorList>
    </citation>
    <scope>NUCLEOTIDE SEQUENCE</scope>
    <source>
        <strain evidence="4">JLM2183</strain>
    </source>
</reference>
<evidence type="ECO:0000256" key="1">
    <source>
        <dbReference type="SAM" id="Coils"/>
    </source>
</evidence>
<dbReference type="Pfam" id="PF00621">
    <property type="entry name" value="RhoGEF"/>
    <property type="match status" value="1"/>
</dbReference>
<dbReference type="InterPro" id="IPR051092">
    <property type="entry name" value="FYVE_RhoGEF_PH"/>
</dbReference>
<dbReference type="SUPFAM" id="SSF52075">
    <property type="entry name" value="Outer arm dynein light chain 1"/>
    <property type="match status" value="1"/>
</dbReference>
<dbReference type="Gene3D" id="3.80.10.10">
    <property type="entry name" value="Ribonuclease Inhibitor"/>
    <property type="match status" value="1"/>
</dbReference>
<feature type="region of interest" description="Disordered" evidence="2">
    <location>
        <begin position="41"/>
        <end position="63"/>
    </location>
</feature>
<evidence type="ECO:0000313" key="4">
    <source>
        <dbReference type="EMBL" id="KAJ4486365.1"/>
    </source>
</evidence>
<dbReference type="CDD" id="cd00160">
    <property type="entry name" value="RhoGEF"/>
    <property type="match status" value="1"/>
</dbReference>
<feature type="region of interest" description="Disordered" evidence="2">
    <location>
        <begin position="680"/>
        <end position="827"/>
    </location>
</feature>
<dbReference type="SUPFAM" id="SSF48065">
    <property type="entry name" value="DBL homology domain (DH-domain)"/>
    <property type="match status" value="1"/>
</dbReference>
<feature type="compositionally biased region" description="Low complexity" evidence="2">
    <location>
        <begin position="732"/>
        <end position="743"/>
    </location>
</feature>
<keyword evidence="1" id="KW-0175">Coiled coil</keyword>
<keyword evidence="5" id="KW-1185">Reference proteome</keyword>
<feature type="compositionally biased region" description="Low complexity" evidence="2">
    <location>
        <begin position="539"/>
        <end position="558"/>
    </location>
</feature>
<organism evidence="4 5">
    <name type="scientific">Lentinula aciculospora</name>
    <dbReference type="NCBI Taxonomy" id="153920"/>
    <lineage>
        <taxon>Eukaryota</taxon>
        <taxon>Fungi</taxon>
        <taxon>Dikarya</taxon>
        <taxon>Basidiomycota</taxon>
        <taxon>Agaricomycotina</taxon>
        <taxon>Agaricomycetes</taxon>
        <taxon>Agaricomycetidae</taxon>
        <taxon>Agaricales</taxon>
        <taxon>Marasmiineae</taxon>
        <taxon>Omphalotaceae</taxon>
        <taxon>Lentinula</taxon>
    </lineage>
</organism>
<dbReference type="Proteomes" id="UP001150266">
    <property type="component" value="Unassembled WGS sequence"/>
</dbReference>